<comment type="subcellular location">
    <subcellularLocation>
        <location evidence="1">Secreted</location>
    </subcellularLocation>
</comment>
<name>A0ABV0MJ96_9TELE</name>
<dbReference type="InterPro" id="IPR052001">
    <property type="entry name" value="MHC-II_Gamma/Thyroglobulin"/>
</dbReference>
<evidence type="ECO:0000313" key="6">
    <source>
        <dbReference type="Proteomes" id="UP001476798"/>
    </source>
</evidence>
<dbReference type="InterPro" id="IPR003609">
    <property type="entry name" value="Pan_app"/>
</dbReference>
<dbReference type="SMART" id="SM01411">
    <property type="entry name" value="Ephrin_rec_like"/>
    <property type="match status" value="1"/>
</dbReference>
<evidence type="ECO:0000313" key="5">
    <source>
        <dbReference type="EMBL" id="MEQ2159171.1"/>
    </source>
</evidence>
<keyword evidence="6" id="KW-1185">Reference proteome</keyword>
<sequence>VPAGVSCRVSSVALTVPSRHCSVMSLPVGVFLRMARKWLGHEHFDRQETRCYVTVSFSQKSLLGDDGGTAALVRLLIIPNVFLFPPGPLCPAPNITHGALFLPQNASCLSAGPETHRFGLFLFSVVCPAGSFFQQGACLLCPQGTYQEKEGRDTCDKCPRGSSPAGSSSASHCETDCERRGLRCSQQGDFLPAQPDFLSGRWKCFSSEGAELEWTTSDKPLTDDECSGKETGQPIRAQFCPVSDLRPLHRSVLSRFQTVPGSDLMVRTENAEVLRTMTSDLSTCVQACAAEPSCHHVALFDRQTQCELYSTHTLNTLCNSSQQDISVSLQGSGFLGNPQVERFQLLNCSLSVRGGASDLLVLRKNADDALPADSKNKKDYQASIISFQAIYLNTGCDEEEQCSVADLREAESDGFFSCSLYPDTRVCGAYDQPIKRPCRPLLVTLPNNTYSKKGEDGSLRFDTE</sequence>
<protein>
    <recommendedName>
        <fullName evidence="4">Apple domain-containing protein</fullName>
    </recommendedName>
</protein>
<dbReference type="InterPro" id="IPR011641">
    <property type="entry name" value="Tyr-kin_ephrin_A/B_rcpt-like"/>
</dbReference>
<keyword evidence="3" id="KW-0325">Glycoprotein</keyword>
<evidence type="ECO:0000256" key="2">
    <source>
        <dbReference type="ARBA" id="ARBA00022525"/>
    </source>
</evidence>
<feature type="domain" description="Apple" evidence="4">
    <location>
        <begin position="260"/>
        <end position="331"/>
    </location>
</feature>
<gene>
    <name evidence="5" type="ORF">GOODEAATRI_019899</name>
</gene>
<keyword evidence="2" id="KW-0964">Secreted</keyword>
<dbReference type="EMBL" id="JAHRIO010001808">
    <property type="protein sequence ID" value="MEQ2159171.1"/>
    <property type="molecule type" value="Genomic_DNA"/>
</dbReference>
<comment type="caution">
    <text evidence="5">The sequence shown here is derived from an EMBL/GenBank/DDBJ whole genome shotgun (WGS) entry which is preliminary data.</text>
</comment>
<reference evidence="5 6" key="1">
    <citation type="submission" date="2021-06" db="EMBL/GenBank/DDBJ databases">
        <authorList>
            <person name="Palmer J.M."/>
        </authorList>
    </citation>
    <scope>NUCLEOTIDE SEQUENCE [LARGE SCALE GENOMIC DNA]</scope>
    <source>
        <strain evidence="5 6">GA_2019</strain>
        <tissue evidence="5">Muscle</tissue>
    </source>
</reference>
<organism evidence="5 6">
    <name type="scientific">Goodea atripinnis</name>
    <dbReference type="NCBI Taxonomy" id="208336"/>
    <lineage>
        <taxon>Eukaryota</taxon>
        <taxon>Metazoa</taxon>
        <taxon>Chordata</taxon>
        <taxon>Craniata</taxon>
        <taxon>Vertebrata</taxon>
        <taxon>Euteleostomi</taxon>
        <taxon>Actinopterygii</taxon>
        <taxon>Neopterygii</taxon>
        <taxon>Teleostei</taxon>
        <taxon>Neoteleostei</taxon>
        <taxon>Acanthomorphata</taxon>
        <taxon>Ovalentaria</taxon>
        <taxon>Atherinomorphae</taxon>
        <taxon>Cyprinodontiformes</taxon>
        <taxon>Goodeidae</taxon>
        <taxon>Goodea</taxon>
    </lineage>
</organism>
<dbReference type="PANTHER" id="PTHR14093:SF21">
    <property type="entry name" value="EXPRESSED PROTEIN"/>
    <property type="match status" value="1"/>
</dbReference>
<dbReference type="Pfam" id="PF07699">
    <property type="entry name" value="Ephrin_rec_like"/>
    <property type="match status" value="1"/>
</dbReference>
<feature type="non-terminal residue" evidence="5">
    <location>
        <position position="1"/>
    </location>
</feature>
<evidence type="ECO:0000259" key="4">
    <source>
        <dbReference type="SMART" id="SM00473"/>
    </source>
</evidence>
<accession>A0ABV0MJ96</accession>
<dbReference type="PANTHER" id="PTHR14093">
    <property type="entry name" value="HLA CLASS II GAMMA CHAIN"/>
    <property type="match status" value="1"/>
</dbReference>
<proteinExistence type="predicted"/>
<evidence type="ECO:0000256" key="3">
    <source>
        <dbReference type="ARBA" id="ARBA00023180"/>
    </source>
</evidence>
<dbReference type="Gene3D" id="2.10.50.10">
    <property type="entry name" value="Tumor Necrosis Factor Receptor, subunit A, domain 2"/>
    <property type="match status" value="1"/>
</dbReference>
<dbReference type="Pfam" id="PF00024">
    <property type="entry name" value="PAN_1"/>
    <property type="match status" value="1"/>
</dbReference>
<dbReference type="Proteomes" id="UP001476798">
    <property type="component" value="Unassembled WGS sequence"/>
</dbReference>
<dbReference type="SMART" id="SM00473">
    <property type="entry name" value="PAN_AP"/>
    <property type="match status" value="1"/>
</dbReference>
<evidence type="ECO:0000256" key="1">
    <source>
        <dbReference type="ARBA" id="ARBA00004613"/>
    </source>
</evidence>